<comment type="caution">
    <text evidence="2">The sequence shown here is derived from an EMBL/GenBank/DDBJ whole genome shotgun (WGS) entry which is preliminary data.</text>
</comment>
<dbReference type="GeneID" id="94839473"/>
<reference evidence="2" key="1">
    <citation type="submission" date="2016-10" db="EMBL/GenBank/DDBJ databases">
        <authorList>
            <person name="Benchimol M."/>
            <person name="Almeida L.G."/>
            <person name="Vasconcelos A.T."/>
            <person name="Perreira-Neves A."/>
            <person name="Rosa I.A."/>
            <person name="Tasca T."/>
            <person name="Bogo M.R."/>
            <person name="de Souza W."/>
        </authorList>
    </citation>
    <scope>NUCLEOTIDE SEQUENCE [LARGE SCALE GENOMIC DNA]</scope>
    <source>
        <strain evidence="2">K</strain>
    </source>
</reference>
<dbReference type="SUPFAM" id="SSF56815">
    <property type="entry name" value="Sec1/munc18-like (SM) proteins"/>
    <property type="match status" value="1"/>
</dbReference>
<dbReference type="PIRSF" id="PIRSF005715">
    <property type="entry name" value="VPS45_Sec1"/>
    <property type="match status" value="1"/>
</dbReference>
<name>A0A1J4K414_9EUKA</name>
<keyword evidence="3" id="KW-1185">Reference proteome</keyword>
<dbReference type="PANTHER" id="PTHR11679">
    <property type="entry name" value="VESICLE PROTEIN SORTING-ASSOCIATED"/>
    <property type="match status" value="1"/>
</dbReference>
<dbReference type="AlphaFoldDB" id="A0A1J4K414"/>
<dbReference type="OrthoDB" id="10266265at2759"/>
<dbReference type="InterPro" id="IPR043154">
    <property type="entry name" value="Sec-1-like_dom1"/>
</dbReference>
<sequence>MNIQGSAFKYVEHMIRNTVGVKALLLDKETLNFISVAATKTELYSNEVAIIEELSSRLQKPIDPQVQSISCVCILRPTNSNVDMLCQELRSPHFSKYALYFTNTVPDYLFHQIATADTNMIIDSFQEVFLDFSALGTRLFSSNMPDISDFRLNPSGKSGISTKISESLFAAICCLRAIPIVRYDGNSESCKIIANILQSMINNNNSLFNSSKDDKVNVLILDRRNDPVTPLLHYFYYLPILHDLFYIDNNVISLNKKDQLIIDERCDPETEKINTMYLEEAGNAINQRFDTFKSVQKQIKDQNVVSMNEKALHVLQSSSAITYSKTHMELYQAMHRKVVSDNLLDITGLEQIMATVNDSQEQCEQFCNLISGKCSNFNALRLALIYCLHYEKSGDELIGRVMNALEQKSGFSQDELKYAQTLIRIAGQDKRTFDIFSNRSLIAKFKGGLKSSTAKSQFEMYKIPLEDLLKDVKEKRLDQNRYPFADSKMQNSHSYKTIVYIVGGATYAEHCAITRMTEPKAEGRPGFQFVLGGTTIHNAETFIRYEVAPFTHI</sequence>
<dbReference type="Proteomes" id="UP000179807">
    <property type="component" value="Unassembled WGS sequence"/>
</dbReference>
<dbReference type="InterPro" id="IPR001619">
    <property type="entry name" value="Sec1-like"/>
</dbReference>
<dbReference type="Gene3D" id="1.25.40.60">
    <property type="match status" value="1"/>
</dbReference>
<dbReference type="VEuPathDB" id="TrichDB:TRFO_26140"/>
<protein>
    <submittedName>
        <fullName evidence="2">Vacuolar protein sorting-associated protein 45</fullName>
    </submittedName>
</protein>
<dbReference type="Gene3D" id="3.40.50.1910">
    <property type="match status" value="1"/>
</dbReference>
<dbReference type="Pfam" id="PF00995">
    <property type="entry name" value="Sec1"/>
    <property type="match status" value="1"/>
</dbReference>
<evidence type="ECO:0000256" key="1">
    <source>
        <dbReference type="ARBA" id="ARBA00009884"/>
    </source>
</evidence>
<dbReference type="EMBL" id="MLAK01000741">
    <property type="protein sequence ID" value="OHT05931.1"/>
    <property type="molecule type" value="Genomic_DNA"/>
</dbReference>
<organism evidence="2 3">
    <name type="scientific">Tritrichomonas foetus</name>
    <dbReference type="NCBI Taxonomy" id="1144522"/>
    <lineage>
        <taxon>Eukaryota</taxon>
        <taxon>Metamonada</taxon>
        <taxon>Parabasalia</taxon>
        <taxon>Tritrichomonadida</taxon>
        <taxon>Tritrichomonadidae</taxon>
        <taxon>Tritrichomonas</taxon>
    </lineage>
</organism>
<accession>A0A1J4K414</accession>
<dbReference type="InterPro" id="IPR027482">
    <property type="entry name" value="Sec1-like_dom2"/>
</dbReference>
<dbReference type="GO" id="GO:0016192">
    <property type="term" value="P:vesicle-mediated transport"/>
    <property type="evidence" value="ECO:0007669"/>
    <property type="project" value="InterPro"/>
</dbReference>
<comment type="similarity">
    <text evidence="1">Belongs to the STXBP/unc-18/SEC1 family.</text>
</comment>
<dbReference type="RefSeq" id="XP_068359067.1">
    <property type="nucleotide sequence ID" value="XM_068504769.1"/>
</dbReference>
<evidence type="ECO:0000313" key="3">
    <source>
        <dbReference type="Proteomes" id="UP000179807"/>
    </source>
</evidence>
<evidence type="ECO:0000313" key="2">
    <source>
        <dbReference type="EMBL" id="OHT05931.1"/>
    </source>
</evidence>
<dbReference type="InterPro" id="IPR043127">
    <property type="entry name" value="Sec-1-like_dom3a"/>
</dbReference>
<dbReference type="Gene3D" id="3.40.50.2060">
    <property type="match status" value="1"/>
</dbReference>
<dbReference type="InterPro" id="IPR036045">
    <property type="entry name" value="Sec1-like_sf"/>
</dbReference>
<proteinExistence type="inferred from homology"/>
<dbReference type="Gene3D" id="3.90.830.10">
    <property type="entry name" value="Syntaxin Binding Protein 1, Chain A, domain 2"/>
    <property type="match status" value="1"/>
</dbReference>
<gene>
    <name evidence="2" type="primary">Vps45</name>
    <name evidence="2" type="ORF">TRFO_26140</name>
</gene>